<evidence type="ECO:0000313" key="2">
    <source>
        <dbReference type="EMBL" id="HHP04630.1"/>
    </source>
</evidence>
<dbReference type="EMBL" id="DSKP01000125">
    <property type="protein sequence ID" value="HEB48844.1"/>
    <property type="molecule type" value="Genomic_DNA"/>
</dbReference>
<name>A0A7C1T6Y8_THEPE</name>
<proteinExistence type="predicted"/>
<evidence type="ECO:0000313" key="1">
    <source>
        <dbReference type="EMBL" id="HEB48844.1"/>
    </source>
</evidence>
<dbReference type="AlphaFoldDB" id="A0A7C1T6Y8"/>
<organism evidence="1">
    <name type="scientific">Thermofilum pendens</name>
    <dbReference type="NCBI Taxonomy" id="2269"/>
    <lineage>
        <taxon>Archaea</taxon>
        <taxon>Thermoproteota</taxon>
        <taxon>Thermoprotei</taxon>
        <taxon>Thermofilales</taxon>
        <taxon>Thermofilaceae</taxon>
        <taxon>Thermofilum</taxon>
    </lineage>
</organism>
<comment type="caution">
    <text evidence="1">The sequence shown here is derived from an EMBL/GenBank/DDBJ whole genome shotgun (WGS) entry which is preliminary data.</text>
</comment>
<protein>
    <submittedName>
        <fullName evidence="1">Uncharacterized protein</fullName>
    </submittedName>
</protein>
<gene>
    <name evidence="2" type="ORF">ENM88_02620</name>
    <name evidence="1" type="ORF">ENP77_03515</name>
</gene>
<sequence length="82" mass="9428">MEREMKPEAILFVGEDRESAELLERLTQDICEKVRIVNVNGLRGWLYVEYGTSRTPLLVTESRVVTGLQEILAFLREYLSGP</sequence>
<reference evidence="1" key="1">
    <citation type="journal article" date="2020" name="mSystems">
        <title>Genome- and Community-Level Interaction Insights into Carbon Utilization and Element Cycling Functions of Hydrothermarchaeota in Hydrothermal Sediment.</title>
        <authorList>
            <person name="Zhou Z."/>
            <person name="Liu Y."/>
            <person name="Xu W."/>
            <person name="Pan J."/>
            <person name="Luo Z.H."/>
            <person name="Li M."/>
        </authorList>
    </citation>
    <scope>NUCLEOTIDE SEQUENCE [LARGE SCALE GENOMIC DNA]</scope>
    <source>
        <strain evidence="2">SpSt-1125</strain>
        <strain evidence="1">SpSt-25</strain>
    </source>
</reference>
<accession>A0A7C1T6Y8</accession>
<dbReference type="EMBL" id="DRZM01000089">
    <property type="protein sequence ID" value="HHP04630.1"/>
    <property type="molecule type" value="Genomic_DNA"/>
</dbReference>